<dbReference type="Pfam" id="PF07731">
    <property type="entry name" value="Cu-oxidase_2"/>
    <property type="match status" value="1"/>
</dbReference>
<proteinExistence type="inferred from homology"/>
<evidence type="ECO:0000313" key="9">
    <source>
        <dbReference type="EMBL" id="CAH0553402.1"/>
    </source>
</evidence>
<evidence type="ECO:0000256" key="4">
    <source>
        <dbReference type="ARBA" id="ARBA00023008"/>
    </source>
</evidence>
<feature type="domain" description="Plastocyanin-like" evidence="6">
    <location>
        <begin position="222"/>
        <end position="372"/>
    </location>
</feature>
<dbReference type="CDD" id="cd13858">
    <property type="entry name" value="CuRO_1_tcLCC2_insect_like"/>
    <property type="match status" value="1"/>
</dbReference>
<dbReference type="Proteomes" id="UP001154078">
    <property type="component" value="Chromosome 3"/>
</dbReference>
<keyword evidence="4" id="KW-0186">Copper</keyword>
<dbReference type="Gene3D" id="2.60.40.420">
    <property type="entry name" value="Cupredoxins - blue copper proteins"/>
    <property type="match status" value="3"/>
</dbReference>
<dbReference type="CDD" id="cd13905">
    <property type="entry name" value="CuRO_3_tcLLC2_insect_like"/>
    <property type="match status" value="1"/>
</dbReference>
<dbReference type="InterPro" id="IPR045087">
    <property type="entry name" value="Cu-oxidase_fam"/>
</dbReference>
<feature type="domain" description="Plastocyanin-like" evidence="7">
    <location>
        <begin position="483"/>
        <end position="627"/>
    </location>
</feature>
<evidence type="ECO:0000256" key="3">
    <source>
        <dbReference type="ARBA" id="ARBA00023002"/>
    </source>
</evidence>
<evidence type="ECO:0000259" key="7">
    <source>
        <dbReference type="Pfam" id="PF07731"/>
    </source>
</evidence>
<evidence type="ECO:0000259" key="8">
    <source>
        <dbReference type="Pfam" id="PF07732"/>
    </source>
</evidence>
<dbReference type="FunFam" id="2.60.40.420:FF:000045">
    <property type="entry name" value="Laccase 2"/>
    <property type="match status" value="1"/>
</dbReference>
<sequence>MLILAVLLVAKLTVAQDFSGYNGISNDNSSDIQLEYVLLNEENPCNRKCIKGAPPMVCRFTFNVEWYTTLSKACYDCPYNYEDCFRLDCIPADGFQRPVLVVNRKMPGTAIEVCEGDQVIVDVVNMLNSETTTIHWHGLHQKSNPYMDGVPYISQCPIMPMSTFRYEFAAEQPGTHFWHSHSGVQRADGAYGSLIVRQPAEDDPHSLLFDHDLSEHEVVLIDWDANIAMKTFVSHHHSSGDNKPATLLINGYGFPLNTPEWHVIGEQLNITARFYVEQGQRYRFRLINAGFLNCPIEMSIDNHTLTVISSDGSDFKAIDATSLVTYAGERFDFVLNANQPEGLYWIRFRGLMDCDERFTRAHQVAVLHYKEANVTALAYPDGDPNYDNSHNEGVQVNSLNKGTEENITQYVAVPHFESLKPWDESLSSKPDYQFYVAYDFYKLNNPHFYKVPEYGFYNVSVPNRVLTPQINHISLKFPNSPIMPQRDQFDDTMFCNSSTVSNCDTEFCECLHVMQAHLGSIVEMVLVDEGFAYDANHPLHLHGYGFRVVAMERLGKNITVAEVQERDRLGLIKRNLLTPPVKDTITVPDGGYTIIRFKADNPGYWLFHCHIEFHVELGMALVLKVGENKDMAPVPKNFPRCGDYYPSEESTNVATTAKFSFNNFTLCILVYILKVFIGMIY</sequence>
<dbReference type="InterPro" id="IPR002355">
    <property type="entry name" value="Cu_oxidase_Cu_BS"/>
</dbReference>
<dbReference type="GO" id="GO:0005507">
    <property type="term" value="F:copper ion binding"/>
    <property type="evidence" value="ECO:0007669"/>
    <property type="project" value="InterPro"/>
</dbReference>
<feature type="signal peptide" evidence="5">
    <location>
        <begin position="1"/>
        <end position="15"/>
    </location>
</feature>
<dbReference type="InterPro" id="IPR011707">
    <property type="entry name" value="Cu-oxidase-like_N"/>
</dbReference>
<organism evidence="9 10">
    <name type="scientific">Brassicogethes aeneus</name>
    <name type="common">Rape pollen beetle</name>
    <name type="synonym">Meligethes aeneus</name>
    <dbReference type="NCBI Taxonomy" id="1431903"/>
    <lineage>
        <taxon>Eukaryota</taxon>
        <taxon>Metazoa</taxon>
        <taxon>Ecdysozoa</taxon>
        <taxon>Arthropoda</taxon>
        <taxon>Hexapoda</taxon>
        <taxon>Insecta</taxon>
        <taxon>Pterygota</taxon>
        <taxon>Neoptera</taxon>
        <taxon>Endopterygota</taxon>
        <taxon>Coleoptera</taxon>
        <taxon>Polyphaga</taxon>
        <taxon>Cucujiformia</taxon>
        <taxon>Nitidulidae</taxon>
        <taxon>Meligethinae</taxon>
        <taxon>Brassicogethes</taxon>
    </lineage>
</organism>
<dbReference type="GO" id="GO:0016491">
    <property type="term" value="F:oxidoreductase activity"/>
    <property type="evidence" value="ECO:0007669"/>
    <property type="project" value="UniProtKB-KW"/>
</dbReference>
<dbReference type="CDD" id="cd13884">
    <property type="entry name" value="CuRO_2_tcLCC_insect_like"/>
    <property type="match status" value="1"/>
</dbReference>
<dbReference type="GO" id="GO:0005886">
    <property type="term" value="C:plasma membrane"/>
    <property type="evidence" value="ECO:0007669"/>
    <property type="project" value="TreeGrafter"/>
</dbReference>
<accession>A0A9P0FF10</accession>
<keyword evidence="10" id="KW-1185">Reference proteome</keyword>
<evidence type="ECO:0000313" key="10">
    <source>
        <dbReference type="Proteomes" id="UP001154078"/>
    </source>
</evidence>
<dbReference type="InterPro" id="IPR008972">
    <property type="entry name" value="Cupredoxin"/>
</dbReference>
<keyword evidence="2" id="KW-0479">Metal-binding</keyword>
<dbReference type="InterPro" id="IPR011706">
    <property type="entry name" value="Cu-oxidase_C"/>
</dbReference>
<dbReference type="PROSITE" id="PS00080">
    <property type="entry name" value="MULTICOPPER_OXIDASE2"/>
    <property type="match status" value="1"/>
</dbReference>
<evidence type="ECO:0000256" key="2">
    <source>
        <dbReference type="ARBA" id="ARBA00022723"/>
    </source>
</evidence>
<evidence type="ECO:0000256" key="5">
    <source>
        <dbReference type="SAM" id="SignalP"/>
    </source>
</evidence>
<keyword evidence="3" id="KW-0560">Oxidoreductase</keyword>
<name>A0A9P0FF10_BRAAE</name>
<dbReference type="InterPro" id="IPR001117">
    <property type="entry name" value="Cu-oxidase_2nd"/>
</dbReference>
<evidence type="ECO:0000259" key="6">
    <source>
        <dbReference type="Pfam" id="PF00394"/>
    </source>
</evidence>
<feature type="domain" description="Plastocyanin-like" evidence="8">
    <location>
        <begin position="90"/>
        <end position="200"/>
    </location>
</feature>
<dbReference type="Pfam" id="PF07732">
    <property type="entry name" value="Cu-oxidase_3"/>
    <property type="match status" value="1"/>
</dbReference>
<comment type="similarity">
    <text evidence="1">Belongs to the multicopper oxidase family.</text>
</comment>
<feature type="chain" id="PRO_5040307507" evidence="5">
    <location>
        <begin position="16"/>
        <end position="681"/>
    </location>
</feature>
<dbReference type="OrthoDB" id="2121828at2759"/>
<dbReference type="AlphaFoldDB" id="A0A9P0FF10"/>
<evidence type="ECO:0000256" key="1">
    <source>
        <dbReference type="ARBA" id="ARBA00010609"/>
    </source>
</evidence>
<dbReference type="PANTHER" id="PTHR11709">
    <property type="entry name" value="MULTI-COPPER OXIDASE"/>
    <property type="match status" value="1"/>
</dbReference>
<reference evidence="9" key="1">
    <citation type="submission" date="2021-12" db="EMBL/GenBank/DDBJ databases">
        <authorList>
            <person name="King R."/>
        </authorList>
    </citation>
    <scope>NUCLEOTIDE SEQUENCE</scope>
</reference>
<dbReference type="GO" id="GO:0006826">
    <property type="term" value="P:iron ion transport"/>
    <property type="evidence" value="ECO:0007669"/>
    <property type="project" value="TreeGrafter"/>
</dbReference>
<dbReference type="EMBL" id="OV121134">
    <property type="protein sequence ID" value="CAH0553402.1"/>
    <property type="molecule type" value="Genomic_DNA"/>
</dbReference>
<keyword evidence="5" id="KW-0732">Signal</keyword>
<dbReference type="Pfam" id="PF00394">
    <property type="entry name" value="Cu-oxidase"/>
    <property type="match status" value="1"/>
</dbReference>
<dbReference type="PANTHER" id="PTHR11709:SF394">
    <property type="entry name" value="FI03373P-RELATED"/>
    <property type="match status" value="1"/>
</dbReference>
<dbReference type="SUPFAM" id="SSF49503">
    <property type="entry name" value="Cupredoxins"/>
    <property type="match status" value="3"/>
</dbReference>
<dbReference type="FunFam" id="2.60.40.420:FF:000031">
    <property type="entry name" value="Laccase-2 isoform A"/>
    <property type="match status" value="1"/>
</dbReference>
<protein>
    <submittedName>
        <fullName evidence="9">Uncharacterized protein</fullName>
    </submittedName>
</protein>
<gene>
    <name evidence="9" type="ORF">MELIAE_LOCUS5404</name>
</gene>